<feature type="compositionally biased region" description="Basic and acidic residues" evidence="3">
    <location>
        <begin position="1716"/>
        <end position="1726"/>
    </location>
</feature>
<feature type="compositionally biased region" description="Basic residues" evidence="3">
    <location>
        <begin position="1346"/>
        <end position="1356"/>
    </location>
</feature>
<feature type="region of interest" description="Disordered" evidence="3">
    <location>
        <begin position="935"/>
        <end position="955"/>
    </location>
</feature>
<feature type="compositionally biased region" description="Basic and acidic residues" evidence="3">
    <location>
        <begin position="1141"/>
        <end position="1163"/>
    </location>
</feature>
<feature type="region of interest" description="Disordered" evidence="3">
    <location>
        <begin position="1911"/>
        <end position="1950"/>
    </location>
</feature>
<keyword evidence="1" id="KW-0853">WD repeat</keyword>
<feature type="region of interest" description="Disordered" evidence="3">
    <location>
        <begin position="97"/>
        <end position="117"/>
    </location>
</feature>
<feature type="coiled-coil region" evidence="2">
    <location>
        <begin position="1808"/>
        <end position="1839"/>
    </location>
</feature>
<dbReference type="SUPFAM" id="SSF50978">
    <property type="entry name" value="WD40 repeat-like"/>
    <property type="match status" value="1"/>
</dbReference>
<feature type="compositionally biased region" description="Basic and acidic residues" evidence="3">
    <location>
        <begin position="1357"/>
        <end position="1375"/>
    </location>
</feature>
<feature type="compositionally biased region" description="Acidic residues" evidence="3">
    <location>
        <begin position="1086"/>
        <end position="1095"/>
    </location>
</feature>
<feature type="repeat" description="WD" evidence="1">
    <location>
        <begin position="376"/>
        <end position="418"/>
    </location>
</feature>
<feature type="repeat" description="WD" evidence="1">
    <location>
        <begin position="757"/>
        <end position="789"/>
    </location>
</feature>
<feature type="compositionally biased region" description="Polar residues" evidence="3">
    <location>
        <begin position="1940"/>
        <end position="1950"/>
    </location>
</feature>
<feature type="compositionally biased region" description="Basic and acidic residues" evidence="3">
    <location>
        <begin position="1553"/>
        <end position="1569"/>
    </location>
</feature>
<dbReference type="Gene3D" id="2.130.10.10">
    <property type="entry name" value="YVTN repeat-like/Quinoprotein amine dehydrogenase"/>
    <property type="match status" value="2"/>
</dbReference>
<dbReference type="PROSITE" id="PS50294">
    <property type="entry name" value="WD_REPEATS_REGION"/>
    <property type="match status" value="1"/>
</dbReference>
<dbReference type="PANTHER" id="PTHR45532:SF3">
    <property type="match status" value="1"/>
</dbReference>
<evidence type="ECO:0000256" key="1">
    <source>
        <dbReference type="PROSITE-ProRule" id="PRU00221"/>
    </source>
</evidence>
<dbReference type="InterPro" id="IPR036322">
    <property type="entry name" value="WD40_repeat_dom_sf"/>
</dbReference>
<dbReference type="PROSITE" id="PS50082">
    <property type="entry name" value="WD_REPEATS_2"/>
    <property type="match status" value="3"/>
</dbReference>
<feature type="region of interest" description="Disordered" evidence="3">
    <location>
        <begin position="1343"/>
        <end position="1728"/>
    </location>
</feature>
<feature type="compositionally biased region" description="Basic and acidic residues" evidence="3">
    <location>
        <begin position="1662"/>
        <end position="1672"/>
    </location>
</feature>
<feature type="compositionally biased region" description="Basic and acidic residues" evidence="3">
    <location>
        <begin position="1692"/>
        <end position="1702"/>
    </location>
</feature>
<feature type="compositionally biased region" description="Basic and acidic residues" evidence="3">
    <location>
        <begin position="816"/>
        <end position="830"/>
    </location>
</feature>
<keyword evidence="5" id="KW-1185">Reference proteome</keyword>
<feature type="compositionally biased region" description="Low complexity" evidence="3">
    <location>
        <begin position="1917"/>
        <end position="1934"/>
    </location>
</feature>
<evidence type="ECO:0000313" key="5">
    <source>
        <dbReference type="Proteomes" id="UP000005408"/>
    </source>
</evidence>
<feature type="compositionally biased region" description="Basic residues" evidence="3">
    <location>
        <begin position="1681"/>
        <end position="1691"/>
    </location>
</feature>
<feature type="compositionally biased region" description="Basic and acidic residues" evidence="3">
    <location>
        <begin position="1447"/>
        <end position="1465"/>
    </location>
</feature>
<dbReference type="Proteomes" id="UP000005408">
    <property type="component" value="Unassembled WGS sequence"/>
</dbReference>
<dbReference type="PANTHER" id="PTHR45532">
    <property type="entry name" value="WD REPEAT-CONTAINING PROTEIN 97"/>
    <property type="match status" value="1"/>
</dbReference>
<dbReference type="SMART" id="SM00320">
    <property type="entry name" value="WD40"/>
    <property type="match status" value="6"/>
</dbReference>
<feature type="compositionally biased region" description="Basic and acidic residues" evidence="3">
    <location>
        <begin position="1278"/>
        <end position="1303"/>
    </location>
</feature>
<feature type="region of interest" description="Disordered" evidence="3">
    <location>
        <begin position="565"/>
        <end position="590"/>
    </location>
</feature>
<dbReference type="InterPro" id="IPR001680">
    <property type="entry name" value="WD40_rpt"/>
</dbReference>
<feature type="compositionally biased region" description="Basic and acidic residues" evidence="3">
    <location>
        <begin position="1045"/>
        <end position="1059"/>
    </location>
</feature>
<sequence>MPGVPDRVHFEDEVILRNIKLDSIQEEESAFKQRVDDILNPNSTYLTDYLGPDELGEDFGLEPEDAYYVLPSETDTEYISGLDDPMLEKIKGQIAKNLRKEESDTSSEISSRTDESTEQEAELNIHYSEHFTSVPYGVLPKATYTHGRKNADIMGIVYNGRMRQFVILDGKGITTWKRDSGLNGESRIQRALMYPKYEYRLISYLVYAKKFNCYFALGKDFSLKVLNRDFIETCSVSANLRSVLFMLFNPVGDELITGGVDGTTVWKFEQDATKQLTEIKPLANYRLRRVRDLKDVGGSWVKRVDLDFTLQHLYCCSDTDLYAYDLKGQLLFKFLKAHTMSITGCIYSQFSKTLLTCSIDTEVKMWSLRGGLVHTFRGHSRAVTSIVVHPIKPSIIVTSSLDGSVRMWSLNTMEILYSVVISTDGLMWMGMTDDCLMFCATVRNITLWNLNQFYDFFAVARSRICRLSLATCENKTTRVVAEGQDSSMRLFSRKSQKNLTTVLPPPDISPLQRVLSACYSREYNMVFVLITTMDIWVYTTKTDPSCRVMTWNVHDLQMSYLSNKGKKDSDNPLGGWSSSLQGGPSHRATENGMGNESLATCHSLCILTSTATMWTEEGFCSPIQNMDLEETYLLMGMEDGRILFMDPVTKGKKYMEFKASKDAIQEMRHDIAHSALITMCHLKELAMVQIWSLPQLQLLHELYCSLDIACYSRMDHLFMSGHLDGCVNFFTLEPAEDWGLFRAKVEPNKDSVVKKKRPEHNAEVVAIDSSKSMKIFCSASLNGVIRIWDENKHLVTEIFMDKLEIDENILQEEPGRKKIKVDEQGRKTVEDEGEDSSSDLQDRSLSAACFLNNTGDLIIGFKNHIFFIDHTKVCPHLTVTEEEEEVDKESAIIEDPSVIYEGGVYLPEPVTLENYLVPFDFIDFSKDFLEGKIDLEENSDKDEESETDSSLSLAPTEIYQSPLDSPWSRSMIDLTLDSEIDKFELRQRMNLTLDEINKRALENRRESKTSTDRYLRRKLTYLAQLRNGKRRKRRKAVNIVDDDDTPHASDKESEGEGLPKFDFPMFGSSPGPSPIPTPSSHPATPEPEEFVEEPEVQPQKPLDDNFVLKEVPQEDTIGHLPSDEIDYVIKHPPVPSLTPAKELESLDYPDQRSKLQKLQEKLSPESPVSSPSLTSQGRTSISPDTKSMSFVFESSPTPDTMTSEWSSQWSEDVQMPRSCSNSTINIPSREMTPLELNNIINAQDSPDNVDGNAQSVNNEVVSEMQSDQISSARKGTKSKKETPRKIKAVKQREKENATPDVKDANAQQQVETKTDSSEEEEVIPDRRNKYRLDNIKLDVKGLMKGAAKHTVKKQPTRKTDPSPARSDHTHAKPEEQILTPEELAKKQVEEERRLERAKKQMLKERKFPKRGNKPTRAELIAEQRRLEELKKQHPYGVAPQLSQQLNKPKEEEKKEEMKDEIKDEYPLVQLEPPDLDSFQDELWNPRETGVSGTSLMGTKLDLPQIKRGAAGTPGPRIIKPPPTPTPMSRGATPLPPENNGFLQVPSTPTPGSRQEEIDKLPDEVRRELQSRQGRISPLKGRDEEEIDRENLTPDIETAVQKQWTAQNDIPERPRSETPTAALKKLSDSRKKPPKLIRVDLPKESEGLETYRTRVASPISEMTEDRSHLSGHEADDEMIDHHGHKKHYRTRKERSLLTKEEIKCIQQRPNSSFHRSKPAETQDDLARPKTAHVRFQAESPASETEKINVADLQNAFEDALERYNNIHGESPTDKSKLLYKNDGNAFEENWQEREIERHMLLRMQKALRSKSAAQKRQVWEEQLEEKRQKLQQRDRDTQSALGFHPRSENSFFALTQVERANTSMSYMPPLNTAKPTVQLPTRPKTAAANLQKQQIEKTALKVEKPFRYKILQGGSETQLSRPPSRQQSEPSISPRMIDPRNPNSLRPPSTKSIPSKCTRYILVSKQKQRTALPLPTPLEEQLLAERFPMMGERVYRQHSDLALRSKKMTYCLEYTPFVNQWA</sequence>
<feature type="compositionally biased region" description="Polar residues" evidence="3">
    <location>
        <begin position="1176"/>
        <end position="1226"/>
    </location>
</feature>
<feature type="repeat" description="WD" evidence="1">
    <location>
        <begin position="335"/>
        <end position="369"/>
    </location>
</feature>
<organism evidence="4 5">
    <name type="scientific">Magallana gigas</name>
    <name type="common">Pacific oyster</name>
    <name type="synonym">Crassostrea gigas</name>
    <dbReference type="NCBI Taxonomy" id="29159"/>
    <lineage>
        <taxon>Eukaryota</taxon>
        <taxon>Metazoa</taxon>
        <taxon>Spiralia</taxon>
        <taxon>Lophotrochozoa</taxon>
        <taxon>Mollusca</taxon>
        <taxon>Bivalvia</taxon>
        <taxon>Autobranchia</taxon>
        <taxon>Pteriomorphia</taxon>
        <taxon>Ostreida</taxon>
        <taxon>Ostreoidea</taxon>
        <taxon>Ostreidae</taxon>
        <taxon>Magallana</taxon>
    </lineage>
</organism>
<dbReference type="InterPro" id="IPR015943">
    <property type="entry name" value="WD40/YVTN_repeat-like_dom_sf"/>
</dbReference>
<feature type="compositionally biased region" description="Polar residues" evidence="3">
    <location>
        <begin position="1540"/>
        <end position="1552"/>
    </location>
</feature>
<evidence type="ECO:0000256" key="3">
    <source>
        <dbReference type="SAM" id="MobiDB-lite"/>
    </source>
</evidence>
<keyword evidence="2" id="KW-0175">Coiled coil</keyword>
<feature type="compositionally biased region" description="Acidic residues" evidence="3">
    <location>
        <begin position="936"/>
        <end position="947"/>
    </location>
</feature>
<feature type="compositionally biased region" description="Basic and acidic residues" evidence="3">
    <location>
        <begin position="1415"/>
        <end position="1431"/>
    </location>
</feature>
<evidence type="ECO:0000313" key="4">
    <source>
        <dbReference type="EnsemblMetazoa" id="G30391.7:cds"/>
    </source>
</evidence>
<feature type="compositionally biased region" description="Basic and acidic residues" evidence="3">
    <location>
        <begin position="1624"/>
        <end position="1651"/>
    </location>
</feature>
<proteinExistence type="predicted"/>
<feature type="compositionally biased region" description="Low complexity" evidence="3">
    <location>
        <begin position="1164"/>
        <end position="1175"/>
    </location>
</feature>
<dbReference type="Pfam" id="PF00400">
    <property type="entry name" value="WD40"/>
    <property type="match status" value="3"/>
</dbReference>
<feature type="region of interest" description="Disordered" evidence="3">
    <location>
        <begin position="1032"/>
        <end position="1328"/>
    </location>
</feature>
<feature type="compositionally biased region" description="Polar residues" evidence="3">
    <location>
        <begin position="1238"/>
        <end position="1273"/>
    </location>
</feature>
<protein>
    <submittedName>
        <fullName evidence="4">Uncharacterized protein</fullName>
    </submittedName>
</protein>
<feature type="region of interest" description="Disordered" evidence="3">
    <location>
        <begin position="816"/>
        <end position="840"/>
    </location>
</feature>
<reference evidence="4" key="1">
    <citation type="submission" date="2022-08" db="UniProtKB">
        <authorList>
            <consortium name="EnsemblMetazoa"/>
        </authorList>
    </citation>
    <scope>IDENTIFICATION</scope>
    <source>
        <strain evidence="4">05x7-T-G4-1.051#20</strain>
    </source>
</reference>
<accession>A0A8W8LW61</accession>
<dbReference type="EnsemblMetazoa" id="G30391.7">
    <property type="protein sequence ID" value="G30391.7:cds"/>
    <property type="gene ID" value="G30391"/>
</dbReference>
<evidence type="ECO:0000256" key="2">
    <source>
        <dbReference type="SAM" id="Coils"/>
    </source>
</evidence>
<name>A0A8W8LW61_MAGGI</name>
<feature type="compositionally biased region" description="Basic and acidic residues" evidence="3">
    <location>
        <begin position="1382"/>
        <end position="1405"/>
    </location>
</feature>